<dbReference type="InterPro" id="IPR007523">
    <property type="entry name" value="NDUFAF3/AAMDC"/>
</dbReference>
<dbReference type="CDD" id="cd00248">
    <property type="entry name" value="Mth938-like"/>
    <property type="match status" value="1"/>
</dbReference>
<organism evidence="1 2">
    <name type="scientific">Pseudothioclava arenosa</name>
    <dbReference type="NCBI Taxonomy" id="1795308"/>
    <lineage>
        <taxon>Bacteria</taxon>
        <taxon>Pseudomonadati</taxon>
        <taxon>Pseudomonadota</taxon>
        <taxon>Alphaproteobacteria</taxon>
        <taxon>Rhodobacterales</taxon>
        <taxon>Paracoccaceae</taxon>
        <taxon>Pseudothioclava</taxon>
    </lineage>
</organism>
<dbReference type="Pfam" id="PF04430">
    <property type="entry name" value="DUF498"/>
    <property type="match status" value="1"/>
</dbReference>
<reference evidence="1 2" key="1">
    <citation type="submission" date="2017-09" db="EMBL/GenBank/DDBJ databases">
        <title>A multilocus sequence analysis scheme for characterization of bacteria in the genus Thioclava.</title>
        <authorList>
            <person name="Liu Y."/>
            <person name="Shao Z."/>
        </authorList>
    </citation>
    <scope>NUCLEOTIDE SEQUENCE [LARGE SCALE GENOMIC DNA]</scope>
    <source>
        <strain evidence="1 2">CAU 1312</strain>
    </source>
</reference>
<evidence type="ECO:0000313" key="2">
    <source>
        <dbReference type="Proteomes" id="UP000243507"/>
    </source>
</evidence>
<gene>
    <name evidence="1" type="ORF">CLN94_06845</name>
</gene>
<accession>A0A2A4CNJ8</accession>
<dbReference type="Gene3D" id="3.40.1230.10">
    <property type="entry name" value="MTH938-like"/>
    <property type="match status" value="1"/>
</dbReference>
<dbReference type="OrthoDB" id="7351393at2"/>
<dbReference type="InterPro" id="IPR036748">
    <property type="entry name" value="MTH938-like_sf"/>
</dbReference>
<evidence type="ECO:0000313" key="1">
    <source>
        <dbReference type="EMBL" id="PCD76811.1"/>
    </source>
</evidence>
<protein>
    <recommendedName>
        <fullName evidence="3">Mth938-like domain-containing protein</fullName>
    </recommendedName>
</protein>
<dbReference type="SUPFAM" id="SSF64076">
    <property type="entry name" value="MTH938-like"/>
    <property type="match status" value="1"/>
</dbReference>
<comment type="caution">
    <text evidence="1">The sequence shown here is derived from an EMBL/GenBank/DDBJ whole genome shotgun (WGS) entry which is preliminary data.</text>
</comment>
<keyword evidence="2" id="KW-1185">Reference proteome</keyword>
<name>A0A2A4CNJ8_9RHOB</name>
<sequence length="123" mass="12770">MPITEAEFGASLPVDGYGPGFFRVGGQVYRGAVVVEAGSVREWAGLDDPAPLLALEGKIDVLFLGMGGDIAFPPKALVQALEAKGIMTEPMSSPSAARTYNVLLSEGRRVAAALLPVPEKAEG</sequence>
<evidence type="ECO:0008006" key="3">
    <source>
        <dbReference type="Google" id="ProtNLM"/>
    </source>
</evidence>
<dbReference type="PANTHER" id="PTHR21192">
    <property type="entry name" value="NUCLEAR PROTEIN E3-3"/>
    <property type="match status" value="1"/>
</dbReference>
<dbReference type="RefSeq" id="WP_096432505.1">
    <property type="nucleotide sequence ID" value="NZ_NTJD01000004.1"/>
</dbReference>
<dbReference type="AlphaFoldDB" id="A0A2A4CNJ8"/>
<proteinExistence type="predicted"/>
<dbReference type="Proteomes" id="UP000243507">
    <property type="component" value="Unassembled WGS sequence"/>
</dbReference>
<dbReference type="PANTHER" id="PTHR21192:SF2">
    <property type="entry name" value="NADH DEHYDROGENASE [UBIQUINONE] 1 ALPHA SUBCOMPLEX ASSEMBLY FACTOR 3"/>
    <property type="match status" value="1"/>
</dbReference>
<dbReference type="EMBL" id="NTJD01000004">
    <property type="protein sequence ID" value="PCD76811.1"/>
    <property type="molecule type" value="Genomic_DNA"/>
</dbReference>